<dbReference type="GO" id="GO:0071528">
    <property type="term" value="P:tRNA re-export from nucleus"/>
    <property type="evidence" value="ECO:0007669"/>
    <property type="project" value="UniProtKB-UniRule"/>
</dbReference>
<dbReference type="GeneID" id="119726477"/>
<dbReference type="Gene3D" id="1.25.10.10">
    <property type="entry name" value="Leucine-rich Repeat Variant"/>
    <property type="match status" value="1"/>
</dbReference>
<keyword evidence="5 10" id="KW-0820">tRNA-binding</keyword>
<feature type="domain" description="Exportin-T C-terminal" evidence="12">
    <location>
        <begin position="318"/>
        <end position="958"/>
    </location>
</feature>
<evidence type="ECO:0000256" key="4">
    <source>
        <dbReference type="ARBA" id="ARBA00022490"/>
    </source>
</evidence>
<dbReference type="GO" id="GO:0016363">
    <property type="term" value="C:nuclear matrix"/>
    <property type="evidence" value="ECO:0007669"/>
    <property type="project" value="TreeGrafter"/>
</dbReference>
<evidence type="ECO:0000259" key="11">
    <source>
        <dbReference type="Pfam" id="PF08389"/>
    </source>
</evidence>
<proteinExistence type="inferred from homology"/>
<dbReference type="GO" id="GO:0005737">
    <property type="term" value="C:cytoplasm"/>
    <property type="evidence" value="ECO:0007669"/>
    <property type="project" value="UniProtKB-SubCell"/>
</dbReference>
<name>A0A913ZSQ3_PATMI</name>
<evidence type="ECO:0000259" key="12">
    <source>
        <dbReference type="Pfam" id="PF19282"/>
    </source>
</evidence>
<sequence length="962" mass="110256">MDEQALQGLGPMADSASHARALAYFEQLKQSDEGWKLCAEAVVQGMYESDHIKFFCFQVLENFLKTRYPTAIPSDQQILKQSLLQWLQMQTLSTREEKSFIRNKVAQLYSLLFINDFPHRWLGFFRDLIQLMHTGPSAVDMYLRILIAIDEDVVDRDLLQTQEDAQRSTVLKDSMREHSLTDMVSSWYQILKMYENSNPELTCLCLEVIGAYVSWIDINLIANDRFVSLLLRYLSVDVLRESACDCFHEIISKGMDPVAKTELVESITKVLHESGVIPPSDDDVDFLAKLSKLTNGIGVNLIASWEKLRKTRDSALTAKTLQAIESKLPLLFEFLGHEDDDISLAVTGFAHDYIGVLKQISKPSQEQLRYVENMLCVVIRKFKYEETYNFDSQGEDEIMFIDYRRQMKILFDNLTQLNQALVLQVVHSFITNTLSHWKSVKFTETELAVRLMYMLGEAVPATQGNHFVGDQTRAEIMRDLMRLLVTSRVVEHSHWAVGLQVFETIARYDKFFNCEPQHIPNILMAFLGDRGLRHCHPTIRSRTAYLFSRFIKALKHHLTGFSEDILKRIQDLLVIAPPENGHQLLLTSDDQLFIYEAAGTIISSSSYGPEKKEYLMKNLLAPTIDKFNTMFDKMCMEKDEQKRQKYAEVAAQSIAFASRTSKAFYTQLTMKQSGCEGCFIEALRVFLRALDTPYHHQILHSVVRQYLHRMIICLEESLLPYVPMAVEHLLKKSEARDIHEFIPLINQIASKFKRTIVPFMRSVFMPIVTTIFSVLGQPADELDIQAKQDKDLLKRSYFQFLQTLVANDVSEVISSQDAENFKQVLLTIIQGAVESQDPIVQKTAFAILRKLVDKWAGKDGLPGFRDFIYKYIVPACFMAPLKATFNLSDGQTVLALNEDAAVLKSVLAKEGSQLISFLQQDYFPSLPLGPEPAQAFCRALQEMELKMFRNYSKVFFESARKS</sequence>
<keyword evidence="4 10" id="KW-0963">Cytoplasm</keyword>
<dbReference type="PANTHER" id="PTHR15952">
    <property type="entry name" value="EXPORTIN-T/LOS1"/>
    <property type="match status" value="1"/>
</dbReference>
<dbReference type="CTD" id="11260"/>
<evidence type="ECO:0000256" key="10">
    <source>
        <dbReference type="RuleBase" id="RU366037"/>
    </source>
</evidence>
<dbReference type="FunFam" id="1.25.10.10:FF:000105">
    <property type="entry name" value="Exportin for tRNA"/>
    <property type="match status" value="1"/>
</dbReference>
<dbReference type="GO" id="GO:0000049">
    <property type="term" value="F:tRNA binding"/>
    <property type="evidence" value="ECO:0007669"/>
    <property type="project" value="UniProtKB-UniRule"/>
</dbReference>
<dbReference type="Pfam" id="PF08389">
    <property type="entry name" value="Xpo1"/>
    <property type="match status" value="1"/>
</dbReference>
<dbReference type="EnsemblMetazoa" id="XM_038198182.1">
    <property type="protein sequence ID" value="XP_038054110.1"/>
    <property type="gene ID" value="LOC119726477"/>
</dbReference>
<evidence type="ECO:0000256" key="5">
    <source>
        <dbReference type="ARBA" id="ARBA00022555"/>
    </source>
</evidence>
<dbReference type="InterPro" id="IPR011989">
    <property type="entry name" value="ARM-like"/>
</dbReference>
<dbReference type="InterPro" id="IPR045546">
    <property type="entry name" value="Exportin-T_C"/>
</dbReference>
<dbReference type="RefSeq" id="XP_038054110.1">
    <property type="nucleotide sequence ID" value="XM_038198182.1"/>
</dbReference>
<evidence type="ECO:0000256" key="8">
    <source>
        <dbReference type="ARBA" id="ARBA00029784"/>
    </source>
</evidence>
<dbReference type="InterPro" id="IPR040017">
    <property type="entry name" value="XPOT"/>
</dbReference>
<dbReference type="AlphaFoldDB" id="A0A913ZSQ3"/>
<dbReference type="OrthoDB" id="26399at2759"/>
<dbReference type="EnsemblMetazoa" id="XM_038198183.1">
    <property type="protein sequence ID" value="XP_038054111.1"/>
    <property type="gene ID" value="LOC119726477"/>
</dbReference>
<reference evidence="13" key="1">
    <citation type="submission" date="2022-11" db="UniProtKB">
        <authorList>
            <consortium name="EnsemblMetazoa"/>
        </authorList>
    </citation>
    <scope>IDENTIFICATION</scope>
</reference>
<keyword evidence="3 10" id="KW-0813">Transport</keyword>
<dbReference type="GO" id="GO:0005643">
    <property type="term" value="C:nuclear pore"/>
    <property type="evidence" value="ECO:0007669"/>
    <property type="project" value="TreeGrafter"/>
</dbReference>
<dbReference type="Pfam" id="PF19282">
    <property type="entry name" value="Exportin-T"/>
    <property type="match status" value="1"/>
</dbReference>
<evidence type="ECO:0000313" key="14">
    <source>
        <dbReference type="Proteomes" id="UP000887568"/>
    </source>
</evidence>
<evidence type="ECO:0000256" key="6">
    <source>
        <dbReference type="ARBA" id="ARBA00022884"/>
    </source>
</evidence>
<keyword evidence="6 10" id="KW-0694">RNA-binding</keyword>
<dbReference type="SUPFAM" id="SSF48371">
    <property type="entry name" value="ARM repeat"/>
    <property type="match status" value="1"/>
</dbReference>
<evidence type="ECO:0000256" key="3">
    <source>
        <dbReference type="ARBA" id="ARBA00022448"/>
    </source>
</evidence>
<comment type="similarity">
    <text evidence="10">Belongs to the exportin family.</text>
</comment>
<dbReference type="Proteomes" id="UP000887568">
    <property type="component" value="Unplaced"/>
</dbReference>
<keyword evidence="7 10" id="KW-0539">Nucleus</keyword>
<evidence type="ECO:0000313" key="13">
    <source>
        <dbReference type="EnsemblMetazoa" id="XP_038054111.1"/>
    </source>
</evidence>
<accession>A0A913ZSQ3</accession>
<comment type="function">
    <text evidence="10">tRNA nucleus export receptor which facilitates tRNA translocation across the nuclear pore complex.</text>
</comment>
<keyword evidence="14" id="KW-1185">Reference proteome</keyword>
<organism evidence="13 14">
    <name type="scientific">Patiria miniata</name>
    <name type="common">Bat star</name>
    <name type="synonym">Asterina miniata</name>
    <dbReference type="NCBI Taxonomy" id="46514"/>
    <lineage>
        <taxon>Eukaryota</taxon>
        <taxon>Metazoa</taxon>
        <taxon>Echinodermata</taxon>
        <taxon>Eleutherozoa</taxon>
        <taxon>Asterozoa</taxon>
        <taxon>Asteroidea</taxon>
        <taxon>Valvatacea</taxon>
        <taxon>Valvatida</taxon>
        <taxon>Asterinidae</taxon>
        <taxon>Patiria</taxon>
    </lineage>
</organism>
<evidence type="ECO:0000256" key="1">
    <source>
        <dbReference type="ARBA" id="ARBA00004496"/>
    </source>
</evidence>
<dbReference type="GO" id="GO:0031267">
    <property type="term" value="F:small GTPase binding"/>
    <property type="evidence" value="ECO:0007669"/>
    <property type="project" value="InterPro"/>
</dbReference>
<comment type="subcellular location">
    <subcellularLocation>
        <location evidence="1 10">Cytoplasm</location>
    </subcellularLocation>
    <subcellularLocation>
        <location evidence="10">Nucleus</location>
    </subcellularLocation>
    <text evidence="10">Shuttles between the nucleus and the cytoplasm.</text>
</comment>
<dbReference type="InterPro" id="IPR016024">
    <property type="entry name" value="ARM-type_fold"/>
</dbReference>
<dbReference type="RefSeq" id="XP_038054111.1">
    <property type="nucleotide sequence ID" value="XM_038198183.1"/>
</dbReference>
<evidence type="ECO:0000256" key="2">
    <source>
        <dbReference type="ARBA" id="ARBA00018928"/>
    </source>
</evidence>
<dbReference type="OMA" id="HEMFLFG"/>
<feature type="domain" description="Exportin-1/Importin-beta-like" evidence="11">
    <location>
        <begin position="99"/>
        <end position="247"/>
    </location>
</feature>
<dbReference type="PANTHER" id="PTHR15952:SF11">
    <property type="entry name" value="EXPORTIN-T"/>
    <property type="match status" value="1"/>
</dbReference>
<protein>
    <recommendedName>
        <fullName evidence="2 10">Exportin-T</fullName>
    </recommendedName>
    <alternativeName>
        <fullName evidence="8 10">Exportin(tRNA)</fullName>
    </alternativeName>
    <alternativeName>
        <fullName evidence="9 10">tRNA exportin</fullName>
    </alternativeName>
</protein>
<dbReference type="InterPro" id="IPR013598">
    <property type="entry name" value="Exportin-1/Importin-b-like"/>
</dbReference>
<evidence type="ECO:0000256" key="7">
    <source>
        <dbReference type="ARBA" id="ARBA00023242"/>
    </source>
</evidence>
<evidence type="ECO:0000256" key="9">
    <source>
        <dbReference type="ARBA" id="ARBA00032199"/>
    </source>
</evidence>